<evidence type="ECO:0000256" key="3">
    <source>
        <dbReference type="ARBA" id="ARBA00022448"/>
    </source>
</evidence>
<reference evidence="12" key="1">
    <citation type="journal article" date="2019" name="Int. J. Syst. Evol. Microbiol.">
        <title>The Global Catalogue of Microorganisms (GCM) 10K type strain sequencing project: providing services to taxonomists for standard genome sequencing and annotation.</title>
        <authorList>
            <consortium name="The Broad Institute Genomics Platform"/>
            <consortium name="The Broad Institute Genome Sequencing Center for Infectious Disease"/>
            <person name="Wu L."/>
            <person name="Ma J."/>
        </authorList>
    </citation>
    <scope>NUCLEOTIDE SEQUENCE [LARGE SCALE GENOMIC DNA]</scope>
    <source>
        <strain evidence="12">Q85</strain>
    </source>
</reference>
<evidence type="ECO:0000256" key="1">
    <source>
        <dbReference type="ARBA" id="ARBA00004377"/>
    </source>
</evidence>
<evidence type="ECO:0000256" key="7">
    <source>
        <dbReference type="ARBA" id="ARBA00022927"/>
    </source>
</evidence>
<keyword evidence="9 10" id="KW-0472">Membrane</keyword>
<sequence>MKIVRIIEHPTVERIRVWWSDLTPRERVMVGTLGTLILLAILIYGVVKPIQASRAESFADIRTYETLIARVNAAPALGPQAAAPQQRSGSAADIVTQSAAAYGVQVQVEAMPGGIRATVADAPYDAVVNWMADVARTSTLAATRVDLQKRPTPGRVFAQIEYRG</sequence>
<comment type="caution">
    <text evidence="11">The sequence shown here is derived from an EMBL/GenBank/DDBJ whole genome shotgun (WGS) entry which is preliminary data.</text>
</comment>
<keyword evidence="7" id="KW-0653">Protein transport</keyword>
<comment type="subcellular location">
    <subcellularLocation>
        <location evidence="1">Cell inner membrane</location>
        <topology evidence="1">Single-pass membrane protein</topology>
    </subcellularLocation>
</comment>
<name>A0ABW4NA57_9SPHN</name>
<feature type="transmembrane region" description="Helical" evidence="10">
    <location>
        <begin position="28"/>
        <end position="47"/>
    </location>
</feature>
<evidence type="ECO:0000256" key="8">
    <source>
        <dbReference type="ARBA" id="ARBA00022989"/>
    </source>
</evidence>
<organism evidence="11 12">
    <name type="scientific">Sphingomonas floccifaciens</name>
    <dbReference type="NCBI Taxonomy" id="1844115"/>
    <lineage>
        <taxon>Bacteria</taxon>
        <taxon>Pseudomonadati</taxon>
        <taxon>Pseudomonadota</taxon>
        <taxon>Alphaproteobacteria</taxon>
        <taxon>Sphingomonadales</taxon>
        <taxon>Sphingomonadaceae</taxon>
        <taxon>Sphingomonas</taxon>
    </lineage>
</organism>
<proteinExistence type="inferred from homology"/>
<evidence type="ECO:0000256" key="5">
    <source>
        <dbReference type="ARBA" id="ARBA00022519"/>
    </source>
</evidence>
<dbReference type="InterPro" id="IPR007690">
    <property type="entry name" value="T2SS_GspM"/>
</dbReference>
<evidence type="ECO:0000256" key="4">
    <source>
        <dbReference type="ARBA" id="ARBA00022475"/>
    </source>
</evidence>
<evidence type="ECO:0000256" key="2">
    <source>
        <dbReference type="ARBA" id="ARBA00010637"/>
    </source>
</evidence>
<dbReference type="RefSeq" id="WP_380938728.1">
    <property type="nucleotide sequence ID" value="NZ_JBHUFC010000002.1"/>
</dbReference>
<keyword evidence="8 10" id="KW-1133">Transmembrane helix</keyword>
<keyword evidence="4" id="KW-1003">Cell membrane</keyword>
<dbReference type="Pfam" id="PF04612">
    <property type="entry name" value="T2SSM"/>
    <property type="match status" value="1"/>
</dbReference>
<keyword evidence="12" id="KW-1185">Reference proteome</keyword>
<keyword evidence="5" id="KW-0997">Cell inner membrane</keyword>
<evidence type="ECO:0000313" key="12">
    <source>
        <dbReference type="Proteomes" id="UP001597283"/>
    </source>
</evidence>
<evidence type="ECO:0000256" key="10">
    <source>
        <dbReference type="SAM" id="Phobius"/>
    </source>
</evidence>
<keyword evidence="3" id="KW-0813">Transport</keyword>
<dbReference type="Gene3D" id="3.30.1360.100">
    <property type="entry name" value="General secretion pathway protein M, EpsM"/>
    <property type="match status" value="1"/>
</dbReference>
<dbReference type="SUPFAM" id="SSF103054">
    <property type="entry name" value="General secretion pathway protein M, EpsM"/>
    <property type="match status" value="1"/>
</dbReference>
<dbReference type="InterPro" id="IPR023229">
    <property type="entry name" value="T2SS_M_periplasmic_sf"/>
</dbReference>
<evidence type="ECO:0000256" key="9">
    <source>
        <dbReference type="ARBA" id="ARBA00023136"/>
    </source>
</evidence>
<accession>A0ABW4NA57</accession>
<keyword evidence="6 10" id="KW-0812">Transmembrane</keyword>
<evidence type="ECO:0000256" key="6">
    <source>
        <dbReference type="ARBA" id="ARBA00022692"/>
    </source>
</evidence>
<protein>
    <submittedName>
        <fullName evidence="11">Type II secretion system protein GspM</fullName>
    </submittedName>
</protein>
<dbReference type="Proteomes" id="UP001597283">
    <property type="component" value="Unassembled WGS sequence"/>
</dbReference>
<comment type="similarity">
    <text evidence="2">Belongs to the GSP M family.</text>
</comment>
<dbReference type="EMBL" id="JBHUFC010000002">
    <property type="protein sequence ID" value="MFD1786593.1"/>
    <property type="molecule type" value="Genomic_DNA"/>
</dbReference>
<evidence type="ECO:0000313" key="11">
    <source>
        <dbReference type="EMBL" id="MFD1786593.1"/>
    </source>
</evidence>
<gene>
    <name evidence="11" type="primary">gspM</name>
    <name evidence="11" type="ORF">ACFSC3_03310</name>
</gene>